<feature type="transmembrane region" description="Helical" evidence="2">
    <location>
        <begin position="405"/>
        <end position="425"/>
    </location>
</feature>
<keyword evidence="2" id="KW-0812">Transmembrane</keyword>
<feature type="compositionally biased region" description="Basic and acidic residues" evidence="1">
    <location>
        <begin position="1"/>
        <end position="36"/>
    </location>
</feature>
<evidence type="ECO:0000256" key="2">
    <source>
        <dbReference type="SAM" id="Phobius"/>
    </source>
</evidence>
<dbReference type="EMBL" id="MCOG01000131">
    <property type="protein sequence ID" value="ORY39717.1"/>
    <property type="molecule type" value="Genomic_DNA"/>
</dbReference>
<proteinExistence type="predicted"/>
<comment type="caution">
    <text evidence="3">The sequence shown here is derived from an EMBL/GenBank/DDBJ whole genome shotgun (WGS) entry which is preliminary data.</text>
</comment>
<feature type="transmembrane region" description="Helical" evidence="2">
    <location>
        <begin position="461"/>
        <end position="480"/>
    </location>
</feature>
<evidence type="ECO:0000313" key="3">
    <source>
        <dbReference type="EMBL" id="ORY39717.1"/>
    </source>
</evidence>
<dbReference type="OrthoDB" id="2134930at2759"/>
<protein>
    <submittedName>
        <fullName evidence="3">Uncharacterized protein</fullName>
    </submittedName>
</protein>
<dbReference type="Proteomes" id="UP000193920">
    <property type="component" value="Unassembled WGS sequence"/>
</dbReference>
<keyword evidence="2" id="KW-0472">Membrane</keyword>
<dbReference type="AlphaFoldDB" id="A0A1Y2BYJ3"/>
<organism evidence="3 4">
    <name type="scientific">Neocallimastix californiae</name>
    <dbReference type="NCBI Taxonomy" id="1754190"/>
    <lineage>
        <taxon>Eukaryota</taxon>
        <taxon>Fungi</taxon>
        <taxon>Fungi incertae sedis</taxon>
        <taxon>Chytridiomycota</taxon>
        <taxon>Chytridiomycota incertae sedis</taxon>
        <taxon>Neocallimastigomycetes</taxon>
        <taxon>Neocallimastigales</taxon>
        <taxon>Neocallimastigaceae</taxon>
        <taxon>Neocallimastix</taxon>
    </lineage>
</organism>
<evidence type="ECO:0000313" key="4">
    <source>
        <dbReference type="Proteomes" id="UP000193920"/>
    </source>
</evidence>
<feature type="compositionally biased region" description="Basic and acidic residues" evidence="1">
    <location>
        <begin position="266"/>
        <end position="279"/>
    </location>
</feature>
<sequence length="576" mass="68305">MSEEENKAYLRPKFNKEDNTKIEEKATENKQNERTSSKGIKRIALFHVNGNGDPDETQRASPQVQAYIKAFEQMDNVIVDIYPDNEAKFNLPYQYIAPFPVQVTDHLYWSETTLDSFADDIWNHWKANPQLFPSLIITIGPGSVYVCNTLFERHFWKIPWIYHGHWNIPEIDRKINPDYFRVEDYALTSADAIVYNNIDERSDALILREQSISKRHIVIDDLQMFLDSIRMESEEKYNEEEKNNQINVDNYYGVITSNSNTKVNKRKDILKEGDIEKQMKSPVVNRNSSENDNSNHEEYPNKLKSKQPNVTNSLEEDERDDVVDQDYRNLTQEQKDEWMKRYGINEEELIGKHRDAYDAFIDKYTNLMDKYSQYQEKVYTRKQSCSYYVYQKVSDLVKYQERKKIFGWVKLILSISLLFAFVANLTKNYDMNPLPFTILYSAYLVYILVERVYVNRYRSGLYENITFVGKIIGIAIAIFYRNNEDVRCVGTGTLLLLVDGFWNGLKEGVVYELNLKFTIVKLLHVMFVRLILFPIWFFVGLMSKYKFIYFVFFGLMYLFNWNISYKVLEEYLFLLE</sequence>
<reference evidence="3 4" key="1">
    <citation type="submission" date="2016-08" db="EMBL/GenBank/DDBJ databases">
        <title>A Parts List for Fungal Cellulosomes Revealed by Comparative Genomics.</title>
        <authorList>
            <consortium name="DOE Joint Genome Institute"/>
            <person name="Haitjema C.H."/>
            <person name="Gilmore S.P."/>
            <person name="Henske J.K."/>
            <person name="Solomon K.V."/>
            <person name="De Groot R."/>
            <person name="Kuo A."/>
            <person name="Mondo S.J."/>
            <person name="Salamov A.A."/>
            <person name="Labutti K."/>
            <person name="Zhao Z."/>
            <person name="Chiniquy J."/>
            <person name="Barry K."/>
            <person name="Brewer H.M."/>
            <person name="Purvine S.O."/>
            <person name="Wright A.T."/>
            <person name="Boxma B."/>
            <person name="Van Alen T."/>
            <person name="Hackstein J.H."/>
            <person name="Baker S.E."/>
            <person name="Grigoriev I.V."/>
            <person name="O'Malley M.A."/>
        </authorList>
    </citation>
    <scope>NUCLEOTIDE SEQUENCE [LARGE SCALE GENOMIC DNA]</scope>
    <source>
        <strain evidence="3 4">G1</strain>
    </source>
</reference>
<gene>
    <name evidence="3" type="ORF">LY90DRAFT_672398</name>
</gene>
<keyword evidence="2" id="KW-1133">Transmembrane helix</keyword>
<feature type="transmembrane region" description="Helical" evidence="2">
    <location>
        <begin position="431"/>
        <end position="449"/>
    </location>
</feature>
<name>A0A1Y2BYJ3_9FUNG</name>
<evidence type="ECO:0000256" key="1">
    <source>
        <dbReference type="SAM" id="MobiDB-lite"/>
    </source>
</evidence>
<feature type="compositionally biased region" description="Acidic residues" evidence="1">
    <location>
        <begin position="314"/>
        <end position="323"/>
    </location>
</feature>
<accession>A0A1Y2BYJ3</accession>
<feature type="region of interest" description="Disordered" evidence="1">
    <location>
        <begin position="265"/>
        <end position="323"/>
    </location>
</feature>
<feature type="transmembrane region" description="Helical" evidence="2">
    <location>
        <begin position="547"/>
        <end position="565"/>
    </location>
</feature>
<feature type="transmembrane region" description="Helical" evidence="2">
    <location>
        <begin position="522"/>
        <end position="540"/>
    </location>
</feature>
<keyword evidence="4" id="KW-1185">Reference proteome</keyword>
<feature type="region of interest" description="Disordered" evidence="1">
    <location>
        <begin position="1"/>
        <end position="38"/>
    </location>
</feature>